<dbReference type="PANTHER" id="PTHR39452">
    <property type="entry name" value="CHEY-P PHOSPHATASE CHEX"/>
    <property type="match status" value="1"/>
</dbReference>
<reference evidence="4" key="1">
    <citation type="submission" date="2017-05" db="EMBL/GenBank/DDBJ databases">
        <authorList>
            <person name="Sung H."/>
        </authorList>
    </citation>
    <scope>NUCLEOTIDE SEQUENCE [LARGE SCALE GENOMIC DNA]</scope>
    <source>
        <strain evidence="4">AR23208</strain>
    </source>
</reference>
<protein>
    <recommendedName>
        <fullName evidence="2">Chemotaxis phosphatase CheX-like domain-containing protein</fullName>
    </recommendedName>
</protein>
<dbReference type="InterPro" id="IPR028051">
    <property type="entry name" value="CheX-like_dom"/>
</dbReference>
<evidence type="ECO:0000313" key="3">
    <source>
        <dbReference type="EMBL" id="ARU63350.1"/>
    </source>
</evidence>
<dbReference type="InterPro" id="IPR038756">
    <property type="entry name" value="CheX-like"/>
</dbReference>
<organism evidence="3 4">
    <name type="scientific">Tumebacillus avium</name>
    <dbReference type="NCBI Taxonomy" id="1903704"/>
    <lineage>
        <taxon>Bacteria</taxon>
        <taxon>Bacillati</taxon>
        <taxon>Bacillota</taxon>
        <taxon>Bacilli</taxon>
        <taxon>Bacillales</taxon>
        <taxon>Alicyclobacillaceae</taxon>
        <taxon>Tumebacillus</taxon>
    </lineage>
</organism>
<dbReference type="Pfam" id="PF13690">
    <property type="entry name" value="CheX"/>
    <property type="match status" value="1"/>
</dbReference>
<evidence type="ECO:0000256" key="1">
    <source>
        <dbReference type="ARBA" id="ARBA00022500"/>
    </source>
</evidence>
<gene>
    <name evidence="3" type="ORF">CBW65_21950</name>
</gene>
<dbReference type="Proteomes" id="UP000195437">
    <property type="component" value="Chromosome"/>
</dbReference>
<dbReference type="OrthoDB" id="9788100at2"/>
<keyword evidence="1" id="KW-0145">Chemotaxis</keyword>
<feature type="domain" description="Chemotaxis phosphatase CheX-like" evidence="2">
    <location>
        <begin position="45"/>
        <end position="124"/>
    </location>
</feature>
<evidence type="ECO:0000313" key="4">
    <source>
        <dbReference type="Proteomes" id="UP000195437"/>
    </source>
</evidence>
<dbReference type="Gene3D" id="3.40.1550.10">
    <property type="entry name" value="CheC-like"/>
    <property type="match status" value="1"/>
</dbReference>
<proteinExistence type="predicted"/>
<name>A0A1Y0ISU5_9BACL</name>
<dbReference type="CDD" id="cd17906">
    <property type="entry name" value="CheX"/>
    <property type="match status" value="1"/>
</dbReference>
<dbReference type="InterPro" id="IPR028976">
    <property type="entry name" value="CheC-like_sf"/>
</dbReference>
<dbReference type="RefSeq" id="WP_087458695.1">
    <property type="nucleotide sequence ID" value="NZ_CP021434.1"/>
</dbReference>
<dbReference type="AlphaFoldDB" id="A0A1Y0ISU5"/>
<evidence type="ECO:0000259" key="2">
    <source>
        <dbReference type="Pfam" id="PF13690"/>
    </source>
</evidence>
<dbReference type="PANTHER" id="PTHR39452:SF1">
    <property type="entry name" value="CHEY-P PHOSPHATASE CHEX"/>
    <property type="match status" value="1"/>
</dbReference>
<dbReference type="SUPFAM" id="SSF103039">
    <property type="entry name" value="CheC-like"/>
    <property type="match status" value="1"/>
</dbReference>
<accession>A0A1Y0ISU5</accession>
<sequence>MHGQIIVPFLESAQQVLQMMTAVALTPGTVETAAPDLHQHHVWIRIDLKGDVDGQVAFGLAPEMALKIASAMMGGFELSQFDELSQSAVAELANMISGNACIQLSNNGMSIDITPPQVQMGESLVQPMQEIAYMVPLELQELGIMEIKLLIA</sequence>
<dbReference type="KEGG" id="tum:CBW65_21950"/>
<dbReference type="EMBL" id="CP021434">
    <property type="protein sequence ID" value="ARU63350.1"/>
    <property type="molecule type" value="Genomic_DNA"/>
</dbReference>
<keyword evidence="4" id="KW-1185">Reference proteome</keyword>
<dbReference type="GO" id="GO:0006935">
    <property type="term" value="P:chemotaxis"/>
    <property type="evidence" value="ECO:0007669"/>
    <property type="project" value="UniProtKB-KW"/>
</dbReference>